<evidence type="ECO:0000313" key="1">
    <source>
        <dbReference type="EMBL" id="MDQ0676109.1"/>
    </source>
</evidence>
<reference evidence="1 2" key="1">
    <citation type="submission" date="2023-07" db="EMBL/GenBank/DDBJ databases">
        <title>Comparative genomics of wheat-associated soil bacteria to identify genetic determinants of phenazine resistance.</title>
        <authorList>
            <person name="Mouncey N."/>
        </authorList>
    </citation>
    <scope>NUCLEOTIDE SEQUENCE [LARGE SCALE GENOMIC DNA]</scope>
    <source>
        <strain evidence="1 2">W1I3</strain>
    </source>
</reference>
<dbReference type="Pfam" id="PF10604">
    <property type="entry name" value="Polyketide_cyc2"/>
    <property type="match status" value="1"/>
</dbReference>
<dbReference type="InterPro" id="IPR019587">
    <property type="entry name" value="Polyketide_cyclase/dehydratase"/>
</dbReference>
<dbReference type="InterPro" id="IPR023393">
    <property type="entry name" value="START-like_dom_sf"/>
</dbReference>
<keyword evidence="2" id="KW-1185">Reference proteome</keyword>
<gene>
    <name evidence="1" type="ORF">QFZ36_003670</name>
</gene>
<sequence length="153" mass="16662">MKPIRQSIEVARRPEDVFSYATDFARFPEWQVGAVTASPIDDSPAGPGARAAVTRKVGPGRFARTEVISRYHPPGTQTVGTWTVEGVGGPLTAHAHGTIQSVWDGAGSQVTIDMDFAGHGLGRFFIPSIARFAARRQLPKNLQNLKRVLEQIR</sequence>
<name>A0ABU0PQ55_9MICC</name>
<dbReference type="EMBL" id="JAUSXB010000001">
    <property type="protein sequence ID" value="MDQ0676109.1"/>
    <property type="molecule type" value="Genomic_DNA"/>
</dbReference>
<protein>
    <submittedName>
        <fullName evidence="1">Uncharacterized protein YndB with AHSA1/START domain</fullName>
    </submittedName>
</protein>
<dbReference type="Gene3D" id="3.30.530.20">
    <property type="match status" value="1"/>
</dbReference>
<dbReference type="Proteomes" id="UP001236806">
    <property type="component" value="Unassembled WGS sequence"/>
</dbReference>
<dbReference type="RefSeq" id="WP_306638474.1">
    <property type="nucleotide sequence ID" value="NZ_JAUSXB010000001.1"/>
</dbReference>
<accession>A0ABU0PQ55</accession>
<proteinExistence type="predicted"/>
<organism evidence="1 2">
    <name type="scientific">Pseudarthrobacter siccitolerans</name>
    <dbReference type="NCBI Taxonomy" id="861266"/>
    <lineage>
        <taxon>Bacteria</taxon>
        <taxon>Bacillati</taxon>
        <taxon>Actinomycetota</taxon>
        <taxon>Actinomycetes</taxon>
        <taxon>Micrococcales</taxon>
        <taxon>Micrococcaceae</taxon>
        <taxon>Pseudarthrobacter</taxon>
    </lineage>
</organism>
<evidence type="ECO:0000313" key="2">
    <source>
        <dbReference type="Proteomes" id="UP001236806"/>
    </source>
</evidence>
<comment type="caution">
    <text evidence="1">The sequence shown here is derived from an EMBL/GenBank/DDBJ whole genome shotgun (WGS) entry which is preliminary data.</text>
</comment>
<dbReference type="SUPFAM" id="SSF55961">
    <property type="entry name" value="Bet v1-like"/>
    <property type="match status" value="1"/>
</dbReference>